<accession>A0A0R1S7D4</accession>
<comment type="caution">
    <text evidence="2">The sequence shown here is derived from an EMBL/GenBank/DDBJ whole genome shotgun (WGS) entry which is preliminary data.</text>
</comment>
<dbReference type="PATRIC" id="fig|1423747.3.peg.823"/>
<protein>
    <recommendedName>
        <fullName evidence="4">Secreted protein</fullName>
    </recommendedName>
</protein>
<feature type="chain" id="PRO_5006410359" description="Secreted protein" evidence="1">
    <location>
        <begin position="30"/>
        <end position="224"/>
    </location>
</feature>
<evidence type="ECO:0000313" key="3">
    <source>
        <dbReference type="Proteomes" id="UP000051264"/>
    </source>
</evidence>
<dbReference type="OrthoDB" id="2360483at2"/>
<reference evidence="2 3" key="1">
    <citation type="journal article" date="2015" name="Genome Announc.">
        <title>Expanding the biotechnology potential of lactobacilli through comparative genomics of 213 strains and associated genera.</title>
        <authorList>
            <person name="Sun Z."/>
            <person name="Harris H.M."/>
            <person name="McCann A."/>
            <person name="Guo C."/>
            <person name="Argimon S."/>
            <person name="Zhang W."/>
            <person name="Yang X."/>
            <person name="Jeffery I.B."/>
            <person name="Cooney J.C."/>
            <person name="Kagawa T.F."/>
            <person name="Liu W."/>
            <person name="Song Y."/>
            <person name="Salvetti E."/>
            <person name="Wrobel A."/>
            <person name="Rasinkangas P."/>
            <person name="Parkhill J."/>
            <person name="Rea M.C."/>
            <person name="O'Sullivan O."/>
            <person name="Ritari J."/>
            <person name="Douillard F.P."/>
            <person name="Paul Ross R."/>
            <person name="Yang R."/>
            <person name="Briner A.E."/>
            <person name="Felis G.E."/>
            <person name="de Vos W.M."/>
            <person name="Barrangou R."/>
            <person name="Klaenhammer T.R."/>
            <person name="Caufield P.W."/>
            <person name="Cui Y."/>
            <person name="Zhang H."/>
            <person name="O'Toole P.W."/>
        </authorList>
    </citation>
    <scope>NUCLEOTIDE SEQUENCE [LARGE SCALE GENOMIC DNA]</scope>
    <source>
        <strain evidence="2 3">DSM 14340</strain>
    </source>
</reference>
<proteinExistence type="predicted"/>
<sequence>MKKNVRLLTTAATAMMLAGVFAPLTTAQAAVAGTNTAPTSTVSNPKQARTAIITAKGTLQGQLVPYIRCVPNTGKVTLHYTAQNCGFVDGDIAYLTIKLPEQFKYLASQPEFASYITGEMRETRLFGDNTQPINPSNVTVYTDRIIVEVPRSFWIGVGDVNADIVIDYGQLLEENHHLPVDSAPAGYEFIAHLQYSSAPWDLLKAPIIGTNNDTIFTSETDAIY</sequence>
<organism evidence="2 3">
    <name type="scientific">Latilactobacillus fuchuensis DSM 14340 = JCM 11249</name>
    <dbReference type="NCBI Taxonomy" id="1423747"/>
    <lineage>
        <taxon>Bacteria</taxon>
        <taxon>Bacillati</taxon>
        <taxon>Bacillota</taxon>
        <taxon>Bacilli</taxon>
        <taxon>Lactobacillales</taxon>
        <taxon>Lactobacillaceae</taxon>
        <taxon>Latilactobacillus</taxon>
    </lineage>
</organism>
<evidence type="ECO:0008006" key="4">
    <source>
        <dbReference type="Google" id="ProtNLM"/>
    </source>
</evidence>
<feature type="signal peptide" evidence="1">
    <location>
        <begin position="1"/>
        <end position="29"/>
    </location>
</feature>
<dbReference type="RefSeq" id="WP_056950194.1">
    <property type="nucleotide sequence ID" value="NZ_AZEX01000020.1"/>
</dbReference>
<gene>
    <name evidence="2" type="ORF">FC69_GL000808</name>
</gene>
<dbReference type="EMBL" id="AZEX01000020">
    <property type="protein sequence ID" value="KRL61403.1"/>
    <property type="molecule type" value="Genomic_DNA"/>
</dbReference>
<dbReference type="AlphaFoldDB" id="A0A0R1S7D4"/>
<evidence type="ECO:0000256" key="1">
    <source>
        <dbReference type="SAM" id="SignalP"/>
    </source>
</evidence>
<dbReference type="Proteomes" id="UP000051264">
    <property type="component" value="Unassembled WGS sequence"/>
</dbReference>
<name>A0A0R1S7D4_9LACO</name>
<keyword evidence="1" id="KW-0732">Signal</keyword>
<evidence type="ECO:0000313" key="2">
    <source>
        <dbReference type="EMBL" id="KRL61403.1"/>
    </source>
</evidence>